<dbReference type="AlphaFoldDB" id="A0A9D4V4V7"/>
<sequence length="372" mass="41219">MGTLGGVLTIILVVFCMPGCFLSQACRSVPLHLPAGRVQRPFQPHLKARVQLASTVSKHVEDQATSLQTASSLLALLGGKQAALSVDPSLAHQILPYLRFLVSPPQELRADSARGSLHPSLKQHSKMSPLSSFLWKEKFLVESLIHWPPPAVADLAREAVEWNGDASVILNSLSSESYLVPDVEGANEQHCQLTKYLRGQRFIKEELNQYFAFLFETISALAPSVGFNVSLDRFDLFHGHLFLANTTGRLGILFHAREYPAFDEKTFPVHLGYCQVGSPLPYDDSMNLRNILWLAPMPDCTSRKCADNASWLAPGSLLVLDAHPEGIIYKNLVPEYVDVVRTVYEDDFGAVIVDVNYFATANDKLADRLFIC</sequence>
<organism evidence="2 3">
    <name type="scientific">Adiantum capillus-veneris</name>
    <name type="common">Maidenhair fern</name>
    <dbReference type="NCBI Taxonomy" id="13818"/>
    <lineage>
        <taxon>Eukaryota</taxon>
        <taxon>Viridiplantae</taxon>
        <taxon>Streptophyta</taxon>
        <taxon>Embryophyta</taxon>
        <taxon>Tracheophyta</taxon>
        <taxon>Polypodiopsida</taxon>
        <taxon>Polypodiidae</taxon>
        <taxon>Polypodiales</taxon>
        <taxon>Pteridineae</taxon>
        <taxon>Pteridaceae</taxon>
        <taxon>Vittarioideae</taxon>
        <taxon>Adiantum</taxon>
    </lineage>
</organism>
<feature type="signal peptide" evidence="1">
    <location>
        <begin position="1"/>
        <end position="23"/>
    </location>
</feature>
<evidence type="ECO:0000313" key="3">
    <source>
        <dbReference type="Proteomes" id="UP000886520"/>
    </source>
</evidence>
<keyword evidence="3" id="KW-1185">Reference proteome</keyword>
<dbReference type="OrthoDB" id="407127at2759"/>
<comment type="caution">
    <text evidence="2">The sequence shown here is derived from an EMBL/GenBank/DDBJ whole genome shotgun (WGS) entry which is preliminary data.</text>
</comment>
<dbReference type="PANTHER" id="PTHR35759">
    <property type="entry name" value="BNAA09G03860D PROTEIN"/>
    <property type="match status" value="1"/>
</dbReference>
<reference evidence="2 3" key="1">
    <citation type="submission" date="2021-01" db="EMBL/GenBank/DDBJ databases">
        <title>Adiantum capillus-veneris genome.</title>
        <authorList>
            <person name="Fang Y."/>
            <person name="Liao Q."/>
        </authorList>
    </citation>
    <scope>NUCLEOTIDE SEQUENCE [LARGE SCALE GENOMIC DNA]</scope>
    <source>
        <strain evidence="2">H3</strain>
        <tissue evidence="2">Leaf</tissue>
    </source>
</reference>
<accession>A0A9D4V4V7</accession>
<protein>
    <submittedName>
        <fullName evidence="2">Uncharacterized protein</fullName>
    </submittedName>
</protein>
<proteinExistence type="predicted"/>
<name>A0A9D4V4V7_ADICA</name>
<dbReference type="Proteomes" id="UP000886520">
    <property type="component" value="Chromosome 5"/>
</dbReference>
<evidence type="ECO:0000313" key="2">
    <source>
        <dbReference type="EMBL" id="KAI5079594.1"/>
    </source>
</evidence>
<keyword evidence="1" id="KW-0732">Signal</keyword>
<dbReference type="PANTHER" id="PTHR35759:SF1">
    <property type="entry name" value="OS07G0673000 PROTEIN"/>
    <property type="match status" value="1"/>
</dbReference>
<dbReference type="EMBL" id="JABFUD020000005">
    <property type="protein sequence ID" value="KAI5079594.1"/>
    <property type="molecule type" value="Genomic_DNA"/>
</dbReference>
<feature type="chain" id="PRO_5039085018" evidence="1">
    <location>
        <begin position="24"/>
        <end position="372"/>
    </location>
</feature>
<evidence type="ECO:0000256" key="1">
    <source>
        <dbReference type="SAM" id="SignalP"/>
    </source>
</evidence>
<gene>
    <name evidence="2" type="ORF">GOP47_0005073</name>
</gene>